<gene>
    <name evidence="12" type="ORF">A1356_11550</name>
</gene>
<dbReference type="FunFam" id="2.40.30.170:FF:000010">
    <property type="entry name" value="Efflux RND transporter periplasmic adaptor subunit"/>
    <property type="match status" value="1"/>
</dbReference>
<feature type="coiled-coil region" evidence="6">
    <location>
        <begin position="122"/>
        <end position="194"/>
    </location>
</feature>
<keyword evidence="7" id="KW-0732">Signal</keyword>
<reference evidence="12 13" key="1">
    <citation type="submission" date="2016-03" db="EMBL/GenBank/DDBJ databases">
        <authorList>
            <person name="Heylen K."/>
            <person name="De Vos P."/>
            <person name="Vekeman B."/>
        </authorList>
    </citation>
    <scope>NUCLEOTIDE SEQUENCE [LARGE SCALE GENOMIC DNA]</scope>
    <source>
        <strain evidence="12 13">R-49807</strain>
    </source>
</reference>
<keyword evidence="13" id="KW-1185">Reference proteome</keyword>
<dbReference type="InterPro" id="IPR058627">
    <property type="entry name" value="MdtA-like_C"/>
</dbReference>
<dbReference type="Gene3D" id="1.10.287.470">
    <property type="entry name" value="Helix hairpin bin"/>
    <property type="match status" value="1"/>
</dbReference>
<dbReference type="GO" id="GO:0022857">
    <property type="term" value="F:transmembrane transporter activity"/>
    <property type="evidence" value="ECO:0007669"/>
    <property type="project" value="InterPro"/>
</dbReference>
<feature type="domain" description="CzcB-like barrel-sandwich hybrid" evidence="11">
    <location>
        <begin position="86"/>
        <end position="229"/>
    </location>
</feature>
<dbReference type="Gene3D" id="2.40.50.100">
    <property type="match status" value="1"/>
</dbReference>
<dbReference type="EMBL" id="LUUL01000072">
    <property type="protein sequence ID" value="OAI26348.1"/>
    <property type="molecule type" value="Genomic_DNA"/>
</dbReference>
<dbReference type="GO" id="GO:0030313">
    <property type="term" value="C:cell envelope"/>
    <property type="evidence" value="ECO:0007669"/>
    <property type="project" value="TreeGrafter"/>
</dbReference>
<keyword evidence="3" id="KW-0862">Zinc</keyword>
<dbReference type="Pfam" id="PF25893">
    <property type="entry name" value="HH_CzcB"/>
    <property type="match status" value="1"/>
</dbReference>
<dbReference type="GO" id="GO:0015679">
    <property type="term" value="P:plasma membrane copper ion transport"/>
    <property type="evidence" value="ECO:0007669"/>
    <property type="project" value="TreeGrafter"/>
</dbReference>
<dbReference type="Gene3D" id="2.40.420.20">
    <property type="match status" value="1"/>
</dbReference>
<keyword evidence="4" id="KW-0105">Cadmium resistance</keyword>
<evidence type="ECO:0000256" key="5">
    <source>
        <dbReference type="ARBA" id="ARBA00058766"/>
    </source>
</evidence>
<evidence type="ECO:0000256" key="1">
    <source>
        <dbReference type="ARBA" id="ARBA00009477"/>
    </source>
</evidence>
<feature type="domain" description="Multidrug resistance protein MdtA-like C-terminal permuted SH3" evidence="10">
    <location>
        <begin position="313"/>
        <end position="372"/>
    </location>
</feature>
<evidence type="ECO:0000256" key="6">
    <source>
        <dbReference type="SAM" id="Coils"/>
    </source>
</evidence>
<dbReference type="Pfam" id="PF25973">
    <property type="entry name" value="BSH_CzcB"/>
    <property type="match status" value="1"/>
</dbReference>
<dbReference type="AlphaFoldDB" id="A0AA91DCL9"/>
<name>A0AA91DCL9_9GAMM</name>
<dbReference type="PANTHER" id="PTHR30097">
    <property type="entry name" value="CATION EFFLUX SYSTEM PROTEIN CUSB"/>
    <property type="match status" value="1"/>
</dbReference>
<dbReference type="FunFam" id="2.40.420.20:FF:000006">
    <property type="entry name" value="RND family efflux transporter MFP subunit"/>
    <property type="match status" value="1"/>
</dbReference>
<feature type="chain" id="PRO_5041651955" evidence="7">
    <location>
        <begin position="29"/>
        <end position="386"/>
    </location>
</feature>
<sequence>MNKQAIFRLRRYCARFGLLALLVLNACSESADKRQPQPVVHAAPGEVYLTPDSPKKAYVKTSTLTLTRPPLLEPLAGKIAYNESATSRISSPVSGRVLANPLPLGSKVEAGAVLLELHSPEVADAQADYAKAQAQMTLAEHAFRRQQELYQGKVVSRKDLEQAEDDLSQARSEVQRAQNRLKNLQLATAQNNARFALRSPINGIVVERNVNPGQQVGPDLDKPLFVVSDMQRLTVVMDVFEVNLAKIKPGQQLNISVPAYPGETFPATIEYVGQVLNETTRSVQVRCALPNPDGRLLPGMYASINVESPPDAQAIVVPLTAVFTEDEFDYVFVAVDENHYKQRPVKMGLRLKDRAVVTEGLQPGEQLVTEGALVLRAEEDVNDANP</sequence>
<dbReference type="NCBIfam" id="TIGR01730">
    <property type="entry name" value="RND_mfp"/>
    <property type="match status" value="1"/>
</dbReference>
<keyword evidence="2" id="KW-0813">Transport</keyword>
<feature type="signal peptide" evidence="7">
    <location>
        <begin position="1"/>
        <end position="28"/>
    </location>
</feature>
<dbReference type="Pfam" id="PF25954">
    <property type="entry name" value="Beta-barrel_RND_2"/>
    <property type="match status" value="1"/>
</dbReference>
<dbReference type="SUPFAM" id="SSF111369">
    <property type="entry name" value="HlyD-like secretion proteins"/>
    <property type="match status" value="1"/>
</dbReference>
<dbReference type="GO" id="GO:0046686">
    <property type="term" value="P:response to cadmium ion"/>
    <property type="evidence" value="ECO:0007669"/>
    <property type="project" value="UniProtKB-KW"/>
</dbReference>
<dbReference type="InterPro" id="IPR051909">
    <property type="entry name" value="MFP_Cation_Efflux"/>
</dbReference>
<evidence type="ECO:0000256" key="4">
    <source>
        <dbReference type="ARBA" id="ARBA00043263"/>
    </source>
</evidence>
<organism evidence="12 13">
    <name type="scientific">Methylomonas koyamae</name>
    <dbReference type="NCBI Taxonomy" id="702114"/>
    <lineage>
        <taxon>Bacteria</taxon>
        <taxon>Pseudomonadati</taxon>
        <taxon>Pseudomonadota</taxon>
        <taxon>Gammaproteobacteria</taxon>
        <taxon>Methylococcales</taxon>
        <taxon>Methylococcaceae</taxon>
        <taxon>Methylomonas</taxon>
    </lineage>
</organism>
<dbReference type="Proteomes" id="UP000077734">
    <property type="component" value="Unassembled WGS sequence"/>
</dbReference>
<evidence type="ECO:0000256" key="2">
    <source>
        <dbReference type="ARBA" id="ARBA00022448"/>
    </source>
</evidence>
<dbReference type="PANTHER" id="PTHR30097:SF4">
    <property type="entry name" value="SLR6042 PROTEIN"/>
    <property type="match status" value="1"/>
</dbReference>
<dbReference type="Gene3D" id="2.40.30.170">
    <property type="match status" value="1"/>
</dbReference>
<comment type="function">
    <text evidence="5">CzcA and CzcB together would act in zinc efflux nearly as effectively as the complete czc efflux system (CzcABC). The CzcB protein is thought to funnel zinc cations to the CzcA transport protein.</text>
</comment>
<dbReference type="InterPro" id="IPR006143">
    <property type="entry name" value="RND_pump_MFP"/>
</dbReference>
<evidence type="ECO:0000256" key="7">
    <source>
        <dbReference type="SAM" id="SignalP"/>
    </source>
</evidence>
<keyword evidence="6" id="KW-0175">Coiled coil</keyword>
<dbReference type="GO" id="GO:0060003">
    <property type="term" value="P:copper ion export"/>
    <property type="evidence" value="ECO:0007669"/>
    <property type="project" value="TreeGrafter"/>
</dbReference>
<evidence type="ECO:0000256" key="3">
    <source>
        <dbReference type="ARBA" id="ARBA00022833"/>
    </source>
</evidence>
<dbReference type="InterPro" id="IPR058792">
    <property type="entry name" value="Beta-barrel_RND_2"/>
</dbReference>
<evidence type="ECO:0000313" key="13">
    <source>
        <dbReference type="Proteomes" id="UP000077734"/>
    </source>
</evidence>
<dbReference type="Pfam" id="PF25967">
    <property type="entry name" value="RND-MFP_C"/>
    <property type="match status" value="1"/>
</dbReference>
<protein>
    <submittedName>
        <fullName evidence="12">Efflux transporter periplasmic adaptor subunit</fullName>
    </submittedName>
</protein>
<dbReference type="InterPro" id="IPR058647">
    <property type="entry name" value="BSH_CzcB-like"/>
</dbReference>
<accession>A0AA91DCL9</accession>
<dbReference type="InterPro" id="IPR058648">
    <property type="entry name" value="HH_CzcB-like"/>
</dbReference>
<proteinExistence type="inferred from homology"/>
<comment type="similarity">
    <text evidence="1">Belongs to the membrane fusion protein (MFP) (TC 8.A.1) family.</text>
</comment>
<evidence type="ECO:0000313" key="12">
    <source>
        <dbReference type="EMBL" id="OAI26348.1"/>
    </source>
</evidence>
<evidence type="ECO:0000259" key="10">
    <source>
        <dbReference type="Pfam" id="PF25967"/>
    </source>
</evidence>
<evidence type="ECO:0000259" key="11">
    <source>
        <dbReference type="Pfam" id="PF25973"/>
    </source>
</evidence>
<dbReference type="GO" id="GO:0016020">
    <property type="term" value="C:membrane"/>
    <property type="evidence" value="ECO:0007669"/>
    <property type="project" value="InterPro"/>
</dbReference>
<feature type="domain" description="CzcB-like alpha-helical hairpin" evidence="8">
    <location>
        <begin position="124"/>
        <end position="182"/>
    </location>
</feature>
<comment type="caution">
    <text evidence="12">The sequence shown here is derived from an EMBL/GenBank/DDBJ whole genome shotgun (WGS) entry which is preliminary data.</text>
</comment>
<feature type="domain" description="CusB-like beta-barrel" evidence="9">
    <location>
        <begin position="235"/>
        <end position="308"/>
    </location>
</feature>
<evidence type="ECO:0000259" key="8">
    <source>
        <dbReference type="Pfam" id="PF25893"/>
    </source>
</evidence>
<evidence type="ECO:0000259" key="9">
    <source>
        <dbReference type="Pfam" id="PF25954"/>
    </source>
</evidence>